<comment type="caution">
    <text evidence="2">The sequence shown here is derived from an EMBL/GenBank/DDBJ whole genome shotgun (WGS) entry which is preliminary data.</text>
</comment>
<protein>
    <submittedName>
        <fullName evidence="2">Uncharacterized protein</fullName>
    </submittedName>
</protein>
<sequence>MAFPTVSTIIDDFSDGDNVNINANWTEGFPVNSGTTWAVVSGVIAQTGAAQSVASAYWNAGTFGPDIDIFINLVNVPKDNGDRAGLVGSIWNIGSSTTDGYGVHIRKDNINVYHLRIQRIENDTTTDIGTSTLTDARAGDKMGIEIRWSGNRATIKVYEFVSAAWVEVHSFEDTTDPFTATAGAPGVNNGEVPTDVTDPQFDDLAGGTAVGAPAGFAHSQAVIIG</sequence>
<feature type="region of interest" description="Disordered" evidence="1">
    <location>
        <begin position="180"/>
        <end position="199"/>
    </location>
</feature>
<reference evidence="2" key="1">
    <citation type="journal article" date="2015" name="Nature">
        <title>Complex archaea that bridge the gap between prokaryotes and eukaryotes.</title>
        <authorList>
            <person name="Spang A."/>
            <person name="Saw J.H."/>
            <person name="Jorgensen S.L."/>
            <person name="Zaremba-Niedzwiedzka K."/>
            <person name="Martijn J."/>
            <person name="Lind A.E."/>
            <person name="van Eijk R."/>
            <person name="Schleper C."/>
            <person name="Guy L."/>
            <person name="Ettema T.J."/>
        </authorList>
    </citation>
    <scope>NUCLEOTIDE SEQUENCE</scope>
</reference>
<gene>
    <name evidence="2" type="ORF">LCGC14_1552810</name>
</gene>
<evidence type="ECO:0000313" key="2">
    <source>
        <dbReference type="EMBL" id="KKM55239.1"/>
    </source>
</evidence>
<name>A0A0F9LQL8_9ZZZZ</name>
<proteinExistence type="predicted"/>
<evidence type="ECO:0000256" key="1">
    <source>
        <dbReference type="SAM" id="MobiDB-lite"/>
    </source>
</evidence>
<dbReference type="AlphaFoldDB" id="A0A0F9LQL8"/>
<organism evidence="2">
    <name type="scientific">marine sediment metagenome</name>
    <dbReference type="NCBI Taxonomy" id="412755"/>
    <lineage>
        <taxon>unclassified sequences</taxon>
        <taxon>metagenomes</taxon>
        <taxon>ecological metagenomes</taxon>
    </lineage>
</organism>
<accession>A0A0F9LQL8</accession>
<dbReference type="EMBL" id="LAZR01011890">
    <property type="protein sequence ID" value="KKM55239.1"/>
    <property type="molecule type" value="Genomic_DNA"/>
</dbReference>